<dbReference type="AlphaFoldDB" id="A0A131YEU1"/>
<accession>A0A131YEU1</accession>
<sequence length="89" mass="10196">MLRSAFAHFHTQLCQWIIHSIMLLLLTIPTTLNKQAEWAPESCALRQLVRSVHLHEAPCICIINILNINKHTETLVFANSFLYIVASDQ</sequence>
<proteinExistence type="predicted"/>
<evidence type="ECO:0000313" key="2">
    <source>
        <dbReference type="EMBL" id="JAP76606.1"/>
    </source>
</evidence>
<organism evidence="2">
    <name type="scientific">Rhipicephalus appendiculatus</name>
    <name type="common">Brown ear tick</name>
    <dbReference type="NCBI Taxonomy" id="34631"/>
    <lineage>
        <taxon>Eukaryota</taxon>
        <taxon>Metazoa</taxon>
        <taxon>Ecdysozoa</taxon>
        <taxon>Arthropoda</taxon>
        <taxon>Chelicerata</taxon>
        <taxon>Arachnida</taxon>
        <taxon>Acari</taxon>
        <taxon>Parasitiformes</taxon>
        <taxon>Ixodida</taxon>
        <taxon>Ixodoidea</taxon>
        <taxon>Ixodidae</taxon>
        <taxon>Rhipicephalinae</taxon>
        <taxon>Rhipicephalus</taxon>
        <taxon>Rhipicephalus</taxon>
    </lineage>
</organism>
<protein>
    <recommendedName>
        <fullName evidence="3">Secreted protein</fullName>
    </recommendedName>
</protein>
<feature type="chain" id="PRO_5007284948" description="Secreted protein" evidence="1">
    <location>
        <begin position="34"/>
        <end position="89"/>
    </location>
</feature>
<reference evidence="2" key="1">
    <citation type="journal article" date="2016" name="Ticks Tick Borne Dis.">
        <title>De novo assembly and annotation of the salivary gland transcriptome of Rhipicephalus appendiculatus male and female ticks during blood feeding.</title>
        <authorList>
            <person name="de Castro M.H."/>
            <person name="de Klerk D."/>
            <person name="Pienaar R."/>
            <person name="Latif A.A."/>
            <person name="Rees D.J."/>
            <person name="Mans B.J."/>
        </authorList>
    </citation>
    <scope>NUCLEOTIDE SEQUENCE</scope>
    <source>
        <tissue evidence="2">Salivary glands</tissue>
    </source>
</reference>
<evidence type="ECO:0008006" key="3">
    <source>
        <dbReference type="Google" id="ProtNLM"/>
    </source>
</evidence>
<name>A0A131YEU1_RHIAP</name>
<dbReference type="EMBL" id="GEDV01011951">
    <property type="protein sequence ID" value="JAP76606.1"/>
    <property type="molecule type" value="Transcribed_RNA"/>
</dbReference>
<feature type="signal peptide" evidence="1">
    <location>
        <begin position="1"/>
        <end position="33"/>
    </location>
</feature>
<evidence type="ECO:0000256" key="1">
    <source>
        <dbReference type="SAM" id="SignalP"/>
    </source>
</evidence>
<keyword evidence="1" id="KW-0732">Signal</keyword>